<keyword evidence="6 9" id="KW-1133">Transmembrane helix</keyword>
<evidence type="ECO:0000256" key="4">
    <source>
        <dbReference type="ARBA" id="ARBA00022475"/>
    </source>
</evidence>
<keyword evidence="11" id="KW-1185">Reference proteome</keyword>
<dbReference type="AlphaFoldDB" id="A0AAD3YD50"/>
<dbReference type="InterPro" id="IPR002523">
    <property type="entry name" value="MgTranspt_CorA/ZnTranspt_ZntB"/>
</dbReference>
<organism evidence="10 11">
    <name type="scientific">Cutaneotrichosporon spelunceum</name>
    <dbReference type="NCBI Taxonomy" id="1672016"/>
    <lineage>
        <taxon>Eukaryota</taxon>
        <taxon>Fungi</taxon>
        <taxon>Dikarya</taxon>
        <taxon>Basidiomycota</taxon>
        <taxon>Agaricomycotina</taxon>
        <taxon>Tremellomycetes</taxon>
        <taxon>Trichosporonales</taxon>
        <taxon>Trichosporonaceae</taxon>
        <taxon>Cutaneotrichosporon</taxon>
    </lineage>
</organism>
<feature type="compositionally biased region" description="Basic and acidic residues" evidence="8">
    <location>
        <begin position="373"/>
        <end position="385"/>
    </location>
</feature>
<evidence type="ECO:0000256" key="5">
    <source>
        <dbReference type="ARBA" id="ARBA00022692"/>
    </source>
</evidence>
<comment type="caution">
    <text evidence="10">The sequence shown here is derived from an EMBL/GenBank/DDBJ whole genome shotgun (WGS) entry which is preliminary data.</text>
</comment>
<evidence type="ECO:0000313" key="11">
    <source>
        <dbReference type="Proteomes" id="UP001222932"/>
    </source>
</evidence>
<evidence type="ECO:0000256" key="2">
    <source>
        <dbReference type="ARBA" id="ARBA00009765"/>
    </source>
</evidence>
<keyword evidence="3" id="KW-0813">Transport</keyword>
<feature type="region of interest" description="Disordered" evidence="8">
    <location>
        <begin position="350"/>
        <end position="385"/>
    </location>
</feature>
<feature type="region of interest" description="Disordered" evidence="8">
    <location>
        <begin position="119"/>
        <end position="150"/>
    </location>
</feature>
<feature type="compositionally biased region" description="Polar residues" evidence="8">
    <location>
        <begin position="664"/>
        <end position="681"/>
    </location>
</feature>
<evidence type="ECO:0008006" key="12">
    <source>
        <dbReference type="Google" id="ProtNLM"/>
    </source>
</evidence>
<protein>
    <recommendedName>
        <fullName evidence="12">Cora-domain-containing protein</fullName>
    </recommendedName>
</protein>
<dbReference type="EMBL" id="BTCM01000006">
    <property type="protein sequence ID" value="GMK58746.1"/>
    <property type="molecule type" value="Genomic_DNA"/>
</dbReference>
<feature type="compositionally biased region" description="Polar residues" evidence="8">
    <location>
        <begin position="125"/>
        <end position="135"/>
    </location>
</feature>
<comment type="subcellular location">
    <subcellularLocation>
        <location evidence="1">Cell membrane</location>
        <topology evidence="1">Multi-pass membrane protein</topology>
    </subcellularLocation>
</comment>
<feature type="region of interest" description="Disordered" evidence="8">
    <location>
        <begin position="627"/>
        <end position="686"/>
    </location>
</feature>
<dbReference type="InterPro" id="IPR045863">
    <property type="entry name" value="CorA_TM1_TM2"/>
</dbReference>
<keyword evidence="7 9" id="KW-0472">Membrane</keyword>
<feature type="region of interest" description="Disordered" evidence="8">
    <location>
        <begin position="1"/>
        <end position="86"/>
    </location>
</feature>
<dbReference type="GO" id="GO:0000287">
    <property type="term" value="F:magnesium ion binding"/>
    <property type="evidence" value="ECO:0007669"/>
    <property type="project" value="TreeGrafter"/>
</dbReference>
<evidence type="ECO:0000256" key="8">
    <source>
        <dbReference type="SAM" id="MobiDB-lite"/>
    </source>
</evidence>
<comment type="similarity">
    <text evidence="2">Belongs to the CorA metal ion transporter (MIT) (TC 1.A.35) family.</text>
</comment>
<feature type="compositionally biased region" description="Low complexity" evidence="8">
    <location>
        <begin position="50"/>
        <end position="66"/>
    </location>
</feature>
<reference evidence="10" key="2">
    <citation type="submission" date="2023-06" db="EMBL/GenBank/DDBJ databases">
        <authorList>
            <person name="Kobayashi Y."/>
            <person name="Kayamori A."/>
            <person name="Aoki K."/>
            <person name="Shiwa Y."/>
            <person name="Fujita N."/>
            <person name="Sugita T."/>
            <person name="Iwasaki W."/>
            <person name="Tanaka N."/>
            <person name="Takashima M."/>
        </authorList>
    </citation>
    <scope>NUCLEOTIDE SEQUENCE</scope>
    <source>
        <strain evidence="10">HIS016</strain>
    </source>
</reference>
<evidence type="ECO:0000256" key="6">
    <source>
        <dbReference type="ARBA" id="ARBA00022989"/>
    </source>
</evidence>
<feature type="transmembrane region" description="Helical" evidence="9">
    <location>
        <begin position="763"/>
        <end position="781"/>
    </location>
</feature>
<dbReference type="GO" id="GO:0050897">
    <property type="term" value="F:cobalt ion binding"/>
    <property type="evidence" value="ECO:0007669"/>
    <property type="project" value="TreeGrafter"/>
</dbReference>
<dbReference type="Gene3D" id="1.20.58.340">
    <property type="entry name" value="Magnesium transport protein CorA, transmembrane region"/>
    <property type="match status" value="2"/>
</dbReference>
<dbReference type="GO" id="GO:0015087">
    <property type="term" value="F:cobalt ion transmembrane transporter activity"/>
    <property type="evidence" value="ECO:0007669"/>
    <property type="project" value="TreeGrafter"/>
</dbReference>
<dbReference type="PANTHER" id="PTHR46494:SF1">
    <property type="entry name" value="CORA FAMILY METAL ION TRANSPORTER (EUROFUNG)"/>
    <property type="match status" value="1"/>
</dbReference>
<proteinExistence type="inferred from homology"/>
<evidence type="ECO:0000313" key="10">
    <source>
        <dbReference type="EMBL" id="GMK58746.1"/>
    </source>
</evidence>
<gene>
    <name evidence="10" type="ORF">CspeluHIS016_0601880</name>
</gene>
<feature type="transmembrane region" description="Helical" evidence="9">
    <location>
        <begin position="801"/>
        <end position="822"/>
    </location>
</feature>
<evidence type="ECO:0000256" key="9">
    <source>
        <dbReference type="SAM" id="Phobius"/>
    </source>
</evidence>
<evidence type="ECO:0000256" key="1">
    <source>
        <dbReference type="ARBA" id="ARBA00004651"/>
    </source>
</evidence>
<reference evidence="10" key="1">
    <citation type="journal article" date="2023" name="BMC Genomics">
        <title>Chromosome-level genome assemblies of Cutaneotrichosporon spp. (Trichosporonales, Basidiomycota) reveal imbalanced evolution between nucleotide sequences and chromosome synteny.</title>
        <authorList>
            <person name="Kobayashi Y."/>
            <person name="Kayamori A."/>
            <person name="Aoki K."/>
            <person name="Shiwa Y."/>
            <person name="Matsutani M."/>
            <person name="Fujita N."/>
            <person name="Sugita T."/>
            <person name="Iwasaki W."/>
            <person name="Tanaka N."/>
            <person name="Takashima M."/>
        </authorList>
    </citation>
    <scope>NUCLEOTIDE SEQUENCE</scope>
    <source>
        <strain evidence="10">HIS016</strain>
    </source>
</reference>
<accession>A0AAD3YD50</accession>
<feature type="compositionally biased region" description="Low complexity" evidence="8">
    <location>
        <begin position="24"/>
        <end position="33"/>
    </location>
</feature>
<dbReference type="GO" id="GO:0015095">
    <property type="term" value="F:magnesium ion transmembrane transporter activity"/>
    <property type="evidence" value="ECO:0007669"/>
    <property type="project" value="TreeGrafter"/>
</dbReference>
<dbReference type="InterPro" id="IPR045861">
    <property type="entry name" value="CorA_cytoplasmic_dom"/>
</dbReference>
<dbReference type="Gene3D" id="3.30.460.20">
    <property type="entry name" value="CorA soluble domain-like"/>
    <property type="match status" value="1"/>
</dbReference>
<keyword evidence="4" id="KW-1003">Cell membrane</keyword>
<name>A0AAD3YD50_9TREE</name>
<dbReference type="SUPFAM" id="SSF143865">
    <property type="entry name" value="CorA soluble domain-like"/>
    <property type="match status" value="1"/>
</dbReference>
<evidence type="ECO:0000256" key="7">
    <source>
        <dbReference type="ARBA" id="ARBA00023136"/>
    </source>
</evidence>
<feature type="compositionally biased region" description="Low complexity" evidence="8">
    <location>
        <begin position="76"/>
        <end position="86"/>
    </location>
</feature>
<dbReference type="GO" id="GO:0005886">
    <property type="term" value="C:plasma membrane"/>
    <property type="evidence" value="ECO:0007669"/>
    <property type="project" value="UniProtKB-SubCell"/>
</dbReference>
<sequence>MMPRPHVVTNRTSFTSSPPPMTPGSPSDSTTGSERAAPRPYFRRESLAVASARRSSFYSSYSPTSPIAVAQRRRSGSGSFGSVPISSSFMARPERLGTSGFGGVSFRNAFASPLDEETIEDMSSDDLSPGSTTPSGFRPGGPSRSLPIPRRRRSSVIGQVHWLPGGAGGQTGDEPGVDVRSARDQEAYGHLKSPTAITVIDYSSDPDADDTNVRIDFPGSKLSSWLNSHAGKRPLGDDGTPLGVRWIHVTGLNWEVMKTLTLRYQLHPLAVEDALRSSASPRSKIDYYRTHMYLQILVQNIHGTDKDALSKANAELLQDHDHDHQVDDIEAVAPKKRRWWHGTPEGQIRLSEGMESVFGPTMPDQQRRKKRDKDRSHREATSDMNETHRMVVDQIAATYMVPIRKGIISAFMMRNGLIITMCDNDMSEALEPIYERVEDEHSLLRRSGDVSMLAQALLDVTVDLSIEIAQAFETEILKAESQVLVSPQLQFVRRLFIVQAQITRFRRQLTPLLYACYIIRDQDTARSAAAGELTLPRARRINSQATGTCLSAMDAAPGTLAAPQSPMGLGPSQGISPHLAAGPQGIPNIYGLHGGNAAVPGFAIPGVAPAGAGTAAGLSGGLGGFDGMPGIPPAPDVAIPGSGTGVDMPPSDIPEDGEWPPSPRTSTPREGNGNSTPRSNLPTAANNPTVAANAATAAAMKAGQAHVTHGYFSLLSKVYMNDIIDHLEMVVGSSEQFVGTCDHLTDYVFNVLSFQTNNSMERLSIVTVIFLPLTFISSYFGMNFTDFPALETDVINGFWKYAAPLTMAFFIIFSFSYIRRWWETLGFSIQRRQRERMLKQRVSYEKL</sequence>
<dbReference type="Proteomes" id="UP001222932">
    <property type="component" value="Unassembled WGS sequence"/>
</dbReference>
<evidence type="ECO:0000256" key="3">
    <source>
        <dbReference type="ARBA" id="ARBA00022448"/>
    </source>
</evidence>
<dbReference type="SUPFAM" id="SSF144083">
    <property type="entry name" value="Magnesium transport protein CorA, transmembrane region"/>
    <property type="match status" value="1"/>
</dbReference>
<dbReference type="PANTHER" id="PTHR46494">
    <property type="entry name" value="CORA FAMILY METAL ION TRANSPORTER (EUROFUNG)"/>
    <property type="match status" value="1"/>
</dbReference>
<keyword evidence="5 9" id="KW-0812">Transmembrane</keyword>
<dbReference type="Pfam" id="PF01544">
    <property type="entry name" value="CorA"/>
    <property type="match status" value="2"/>
</dbReference>